<evidence type="ECO:0000313" key="4">
    <source>
        <dbReference type="Proteomes" id="UP000678499"/>
    </source>
</evidence>
<feature type="signal peptide" evidence="2">
    <location>
        <begin position="1"/>
        <end position="24"/>
    </location>
</feature>
<sequence>MGITSPFFFLCVIHLVIFLKSASSIHLGSPNRITKEVDQEQFNSTDEEYYYNVAKLLAELSQRNHIVRKQEITHDSDSVQRTPLVSEELVLDYNHDESEGSSSWNSTMFAQMLVTQEDEDEVIRAKCSMVLYSPGRSMFCVPVLARTEQRVTPVDRGYHWDIRSFDRRRYRRSISSEGVNSLESMQTEDEEQVRVERGLPFYEPPPEHENGYVRPQYPQEICEGINMGYEKRKIRCPPDTKCGLRIRDAKSCSSVSTECALDPICLPSHVRCNCRNTHICAFKEVGCNEHGCDSVPVCLLIAIGNQVTQENDVEYAGTTKCKIMGSPKTDICQPGESCSAVLPHGATCEGASELSKHCPLEPRCLRKKDYRKCENPSCRLLKKTCVLAEDCDEDELDFRKRCIFTPRCLDFVSADHLIQAKRKKVEMKDPYLFPPRNLPSGGKREGGALFGE</sequence>
<organism evidence="3">
    <name type="scientific">Notodromas monacha</name>
    <dbReference type="NCBI Taxonomy" id="399045"/>
    <lineage>
        <taxon>Eukaryota</taxon>
        <taxon>Metazoa</taxon>
        <taxon>Ecdysozoa</taxon>
        <taxon>Arthropoda</taxon>
        <taxon>Crustacea</taxon>
        <taxon>Oligostraca</taxon>
        <taxon>Ostracoda</taxon>
        <taxon>Podocopa</taxon>
        <taxon>Podocopida</taxon>
        <taxon>Cypridocopina</taxon>
        <taxon>Cypridoidea</taxon>
        <taxon>Cyprididae</taxon>
        <taxon>Notodromas</taxon>
    </lineage>
</organism>
<evidence type="ECO:0000256" key="1">
    <source>
        <dbReference type="SAM" id="MobiDB-lite"/>
    </source>
</evidence>
<reference evidence="3" key="1">
    <citation type="submission" date="2020-11" db="EMBL/GenBank/DDBJ databases">
        <authorList>
            <person name="Tran Van P."/>
        </authorList>
    </citation>
    <scope>NUCLEOTIDE SEQUENCE</scope>
</reference>
<feature type="chain" id="PRO_5036210218" evidence="2">
    <location>
        <begin position="25"/>
        <end position="452"/>
    </location>
</feature>
<dbReference type="EMBL" id="CAJPEX010001019">
    <property type="protein sequence ID" value="CAG0917964.1"/>
    <property type="molecule type" value="Genomic_DNA"/>
</dbReference>
<keyword evidence="2" id="KW-0732">Signal</keyword>
<protein>
    <submittedName>
        <fullName evidence="3">Uncharacterized protein</fullName>
    </submittedName>
</protein>
<name>A0A7R9BNJ9_9CRUS</name>
<keyword evidence="4" id="KW-1185">Reference proteome</keyword>
<accession>A0A7R9BNJ9</accession>
<evidence type="ECO:0000256" key="2">
    <source>
        <dbReference type="SAM" id="SignalP"/>
    </source>
</evidence>
<dbReference type="EMBL" id="OA883056">
    <property type="protein sequence ID" value="CAD7277812.1"/>
    <property type="molecule type" value="Genomic_DNA"/>
</dbReference>
<evidence type="ECO:0000313" key="3">
    <source>
        <dbReference type="EMBL" id="CAD7277812.1"/>
    </source>
</evidence>
<dbReference type="AlphaFoldDB" id="A0A7R9BNJ9"/>
<feature type="region of interest" description="Disordered" evidence="1">
    <location>
        <begin position="431"/>
        <end position="452"/>
    </location>
</feature>
<gene>
    <name evidence="3" type="ORF">NMOB1V02_LOCUS5535</name>
</gene>
<dbReference type="Proteomes" id="UP000678499">
    <property type="component" value="Unassembled WGS sequence"/>
</dbReference>
<proteinExistence type="predicted"/>